<evidence type="ECO:0000256" key="5">
    <source>
        <dbReference type="ARBA" id="ARBA00023002"/>
    </source>
</evidence>
<dbReference type="Gene3D" id="3.10.129.10">
    <property type="entry name" value="Hotdog Thioesterase"/>
    <property type="match status" value="1"/>
</dbReference>
<keyword evidence="4" id="KW-0276">Fatty acid metabolism</keyword>
<proteinExistence type="inferred from homology"/>
<dbReference type="CDD" id="cd05353">
    <property type="entry name" value="hydroxyacyl-CoA-like_DH_SDR_c-like"/>
    <property type="match status" value="1"/>
</dbReference>
<dbReference type="InterPro" id="IPR003033">
    <property type="entry name" value="SCP2_sterol-bd_dom"/>
</dbReference>
<dbReference type="InterPro" id="IPR020904">
    <property type="entry name" value="Sc_DH/Rdtase_CS"/>
</dbReference>
<dbReference type="InterPro" id="IPR054357">
    <property type="entry name" value="MFE-2_N"/>
</dbReference>
<dbReference type="InterPro" id="IPR002347">
    <property type="entry name" value="SDR_fam"/>
</dbReference>
<dbReference type="Proteomes" id="UP001217838">
    <property type="component" value="Unassembled WGS sequence"/>
</dbReference>
<evidence type="ECO:0000256" key="4">
    <source>
        <dbReference type="ARBA" id="ARBA00022832"/>
    </source>
</evidence>
<protein>
    <submittedName>
        <fullName evidence="11">SDR family NAD(P)-dependent oxidoreductase</fullName>
    </submittedName>
</protein>
<evidence type="ECO:0000256" key="3">
    <source>
        <dbReference type="ARBA" id="ARBA00006484"/>
    </source>
</evidence>
<dbReference type="InterPro" id="IPR036291">
    <property type="entry name" value="NAD(P)-bd_dom_sf"/>
</dbReference>
<evidence type="ECO:0000313" key="12">
    <source>
        <dbReference type="Proteomes" id="UP001217838"/>
    </source>
</evidence>
<keyword evidence="8" id="KW-0456">Lyase</keyword>
<sequence length="993" mass="105490">MSNELRYDGRVAIITGAGNGLGRAHALLFASRGAKVVVNDLGGSTRGDGKSSAAADKVVEEIRAAGGEAVANYDSVEEGAKIVQTAIDAFGRVDIVVNNAGILRDVSFHKMTDGDWDIIQRVHVNGAFKVSHAAWPKMRDQGYGRIIFTASAAGIYGNFGQANYSAAKLALVGFSNTLALEGRKYNVRANTIAPIAGSRMTETILPKELIDALRPEYVSPLVAWLAHESCEDSGGLFEVGGGFFSKLRWERTQGHTVRVGREITPELVKSKWSTIVDFAKATHPADVAAALQPVMDNVNAGPSKGGNEFVDVDQALGYEMPKITTTYDERDLSMYALGIGAAADPLDDTELRYVYEMHGKGFWPLPTFAVIPAQTGIMRAFRDGHTAPGFNFGLDRLLHGEQYTEVKRPLPPSAKLTHRTWIKDIFDKGKNAFIVFATESSDESGEVVAYNELGAVIRGAGGWGGDRGPSGDSNTPPDRAPDKVVEEKINANQALLYRLSGDWNPLHVDPAFAGAFGFPKPILHGLCTLGVAGRHVIKHFAGGDPRKFKSIKVRFSESVFPGETLITEMWKESDNRVLLRCKLKERDKVVLSQAAVEFYSEIPQPKPKAKPAAASAGVSDEVTPISADIFTAIDQFLAKNPDQAKKAGVIFQFKLKGPDSTWTLDLKNGKLAAGEAATPECTLELTDADFMEMCSGKADPQKLYMGGKLKIGGNLMASTKLNFLTKLDPALVMAAARARAGAGGGGAAAAAAPEAPTTPTSADYMAAIGEFVAGNAELPGKVATVFQFRLKNPDSNYVFDLKSNPGKVFAGEVEGANCTLELSDADFMLMTTGKADPQKLFGEGKLKISGDLMASMKLGFLKKIDMSKVKPGSAPKAAVPVAAAATSKTAQAAAVLDQAAAKLAATKSGQEVTIELRVKSPDAVFFLQVGPQGGKLVDKAAGPATTTVTVADEDLAALAQGKAKLVTLYQRGKLRVDGDVAAAHLLAALENNN</sequence>
<comment type="subcellular location">
    <subcellularLocation>
        <location evidence="1">Peroxisome</location>
    </subcellularLocation>
</comment>
<dbReference type="PANTHER" id="PTHR45024:SF2">
    <property type="entry name" value="SCP2 DOMAIN-CONTAINING PROTEIN"/>
    <property type="match status" value="1"/>
</dbReference>
<dbReference type="EMBL" id="JAQNDN010000001">
    <property type="protein sequence ID" value="MDC0666513.1"/>
    <property type="molecule type" value="Genomic_DNA"/>
</dbReference>
<gene>
    <name evidence="11" type="ORF">POL58_02155</name>
</gene>
<dbReference type="Pfam" id="PF22622">
    <property type="entry name" value="MFE-2_hydrat-2_N"/>
    <property type="match status" value="1"/>
</dbReference>
<dbReference type="Pfam" id="PF01575">
    <property type="entry name" value="MaoC_dehydratas"/>
    <property type="match status" value="1"/>
</dbReference>
<keyword evidence="7" id="KW-0576">Peroxisome</keyword>
<dbReference type="InterPro" id="IPR051687">
    <property type="entry name" value="Peroxisomal_Beta-Oxidation"/>
</dbReference>
<evidence type="ECO:0000256" key="9">
    <source>
        <dbReference type="SAM" id="MobiDB-lite"/>
    </source>
</evidence>
<dbReference type="CDD" id="cd03448">
    <property type="entry name" value="HDE_HSD"/>
    <property type="match status" value="1"/>
</dbReference>
<comment type="caution">
    <text evidence="11">The sequence shown here is derived from an EMBL/GenBank/DDBJ whole genome shotgun (WGS) entry which is preliminary data.</text>
</comment>
<feature type="domain" description="Ketoreductase" evidence="10">
    <location>
        <begin position="10"/>
        <end position="203"/>
    </location>
</feature>
<keyword evidence="6" id="KW-0443">Lipid metabolism</keyword>
<dbReference type="InterPro" id="IPR029069">
    <property type="entry name" value="HotDog_dom_sf"/>
</dbReference>
<evidence type="ECO:0000313" key="11">
    <source>
        <dbReference type="EMBL" id="MDC0666513.1"/>
    </source>
</evidence>
<dbReference type="PROSITE" id="PS00061">
    <property type="entry name" value="ADH_SHORT"/>
    <property type="match status" value="1"/>
</dbReference>
<evidence type="ECO:0000259" key="10">
    <source>
        <dbReference type="SMART" id="SM00822"/>
    </source>
</evidence>
<keyword evidence="12" id="KW-1185">Reference proteome</keyword>
<name>A0ABT5AYF3_9BACT</name>
<dbReference type="Pfam" id="PF00106">
    <property type="entry name" value="adh_short"/>
    <property type="match status" value="1"/>
</dbReference>
<keyword evidence="5" id="KW-0560">Oxidoreductase</keyword>
<dbReference type="Gene3D" id="3.30.1050.10">
    <property type="entry name" value="SCP2 sterol-binding domain"/>
    <property type="match status" value="3"/>
</dbReference>
<feature type="region of interest" description="Disordered" evidence="9">
    <location>
        <begin position="461"/>
        <end position="480"/>
    </location>
</feature>
<evidence type="ECO:0000256" key="8">
    <source>
        <dbReference type="ARBA" id="ARBA00023239"/>
    </source>
</evidence>
<dbReference type="InterPro" id="IPR036527">
    <property type="entry name" value="SCP2_sterol-bd_dom_sf"/>
</dbReference>
<dbReference type="InterPro" id="IPR057326">
    <property type="entry name" value="KR_dom"/>
</dbReference>
<dbReference type="PRINTS" id="PR00081">
    <property type="entry name" value="GDHRDH"/>
</dbReference>
<dbReference type="RefSeq" id="WP_271994089.1">
    <property type="nucleotide sequence ID" value="NZ_JAQNDN010000001.1"/>
</dbReference>
<evidence type="ECO:0000256" key="1">
    <source>
        <dbReference type="ARBA" id="ARBA00004275"/>
    </source>
</evidence>
<accession>A0ABT5AYF3</accession>
<dbReference type="SUPFAM" id="SSF55718">
    <property type="entry name" value="SCP-like"/>
    <property type="match status" value="3"/>
</dbReference>
<dbReference type="PRINTS" id="PR00080">
    <property type="entry name" value="SDRFAMILY"/>
</dbReference>
<evidence type="ECO:0000256" key="2">
    <source>
        <dbReference type="ARBA" id="ARBA00005005"/>
    </source>
</evidence>
<dbReference type="SUPFAM" id="SSF51735">
    <property type="entry name" value="NAD(P)-binding Rossmann-fold domains"/>
    <property type="match status" value="1"/>
</dbReference>
<dbReference type="Pfam" id="PF02036">
    <property type="entry name" value="SCP2"/>
    <property type="match status" value="3"/>
</dbReference>
<dbReference type="Gene3D" id="3.40.50.720">
    <property type="entry name" value="NAD(P)-binding Rossmann-like Domain"/>
    <property type="match status" value="1"/>
</dbReference>
<reference evidence="11 12" key="1">
    <citation type="submission" date="2022-11" db="EMBL/GenBank/DDBJ databases">
        <title>Minimal conservation of predation-associated metabolite biosynthetic gene clusters underscores biosynthetic potential of Myxococcota including descriptions for ten novel species: Archangium lansinium sp. nov., Myxococcus landrumus sp. nov., Nannocystis bai.</title>
        <authorList>
            <person name="Ahearne A."/>
            <person name="Stevens C."/>
            <person name="Dowd S."/>
        </authorList>
    </citation>
    <scope>NUCLEOTIDE SEQUENCE [LARGE SCALE GENOMIC DNA]</scope>
    <source>
        <strain evidence="11 12">NCELM</strain>
    </source>
</reference>
<evidence type="ECO:0000256" key="7">
    <source>
        <dbReference type="ARBA" id="ARBA00023140"/>
    </source>
</evidence>
<dbReference type="PANTHER" id="PTHR45024">
    <property type="entry name" value="DEHYDROGENASES, SHORT CHAIN"/>
    <property type="match status" value="1"/>
</dbReference>
<organism evidence="11 12">
    <name type="scientific">Nannocystis radixulma</name>
    <dbReference type="NCBI Taxonomy" id="2995305"/>
    <lineage>
        <taxon>Bacteria</taxon>
        <taxon>Pseudomonadati</taxon>
        <taxon>Myxococcota</taxon>
        <taxon>Polyangia</taxon>
        <taxon>Nannocystales</taxon>
        <taxon>Nannocystaceae</taxon>
        <taxon>Nannocystis</taxon>
    </lineage>
</organism>
<comment type="similarity">
    <text evidence="3">Belongs to the short-chain dehydrogenases/reductases (SDR) family.</text>
</comment>
<dbReference type="InterPro" id="IPR002539">
    <property type="entry name" value="MaoC-like_dom"/>
</dbReference>
<dbReference type="SMART" id="SM00822">
    <property type="entry name" value="PKS_KR"/>
    <property type="match status" value="1"/>
</dbReference>
<comment type="pathway">
    <text evidence="2">Lipid metabolism; fatty acid beta-oxidation.</text>
</comment>
<dbReference type="SUPFAM" id="SSF54637">
    <property type="entry name" value="Thioesterase/thiol ester dehydrase-isomerase"/>
    <property type="match status" value="2"/>
</dbReference>
<evidence type="ECO:0000256" key="6">
    <source>
        <dbReference type="ARBA" id="ARBA00023098"/>
    </source>
</evidence>
<dbReference type="Gene3D" id="1.10.287.4290">
    <property type="match status" value="1"/>
</dbReference>